<accession>A0ABT0GFQ0</accession>
<evidence type="ECO:0000259" key="4">
    <source>
        <dbReference type="PROSITE" id="PS50123"/>
    </source>
</evidence>
<dbReference type="InterPro" id="IPR050903">
    <property type="entry name" value="Bact_Chemotaxis_MeTrfase"/>
</dbReference>
<evidence type="ECO:0000256" key="3">
    <source>
        <dbReference type="ARBA" id="ARBA00022691"/>
    </source>
</evidence>
<dbReference type="SUPFAM" id="SSF48452">
    <property type="entry name" value="TPR-like"/>
    <property type="match status" value="1"/>
</dbReference>
<dbReference type="InterPro" id="IPR000780">
    <property type="entry name" value="CheR_MeTrfase"/>
</dbReference>
<gene>
    <name evidence="5" type="ORF">M0G41_06740</name>
</gene>
<dbReference type="SMART" id="SM00028">
    <property type="entry name" value="TPR"/>
    <property type="match status" value="2"/>
</dbReference>
<dbReference type="RefSeq" id="WP_248206788.1">
    <property type="nucleotide sequence ID" value="NZ_JALNMH010000004.1"/>
</dbReference>
<name>A0ABT0GFQ0_9GAMM</name>
<reference evidence="5" key="1">
    <citation type="submission" date="2022-04" db="EMBL/GenBank/DDBJ databases">
        <title>Lysobacter sp. CAU 1642 isolated from sea sand.</title>
        <authorList>
            <person name="Kim W."/>
        </authorList>
    </citation>
    <scope>NUCLEOTIDE SEQUENCE</scope>
    <source>
        <strain evidence="5">CAU 1642</strain>
    </source>
</reference>
<dbReference type="SUPFAM" id="SSF47757">
    <property type="entry name" value="Chemotaxis receptor methyltransferase CheR, N-terminal domain"/>
    <property type="match status" value="1"/>
</dbReference>
<protein>
    <recommendedName>
        <fullName evidence="4">CheR-type methyltransferase domain-containing protein</fullName>
    </recommendedName>
</protein>
<dbReference type="InterPro" id="IPR022642">
    <property type="entry name" value="CheR_C"/>
</dbReference>
<dbReference type="Gene3D" id="3.40.50.150">
    <property type="entry name" value="Vaccinia Virus protein VP39"/>
    <property type="match status" value="1"/>
</dbReference>
<dbReference type="Proteomes" id="UP001431449">
    <property type="component" value="Unassembled WGS sequence"/>
</dbReference>
<organism evidence="5 6">
    <name type="scientific">Pseudomarimonas salicorniae</name>
    <dbReference type="NCBI Taxonomy" id="2933270"/>
    <lineage>
        <taxon>Bacteria</taxon>
        <taxon>Pseudomonadati</taxon>
        <taxon>Pseudomonadota</taxon>
        <taxon>Gammaproteobacteria</taxon>
        <taxon>Lysobacterales</taxon>
        <taxon>Lysobacteraceae</taxon>
        <taxon>Pseudomarimonas</taxon>
    </lineage>
</organism>
<dbReference type="InterPro" id="IPR019734">
    <property type="entry name" value="TPR_rpt"/>
</dbReference>
<dbReference type="InterPro" id="IPR029063">
    <property type="entry name" value="SAM-dependent_MTases_sf"/>
</dbReference>
<keyword evidence="2" id="KW-0808">Transferase</keyword>
<keyword evidence="6" id="KW-1185">Reference proteome</keyword>
<dbReference type="PRINTS" id="PR00996">
    <property type="entry name" value="CHERMTFRASE"/>
</dbReference>
<dbReference type="InterPro" id="IPR011990">
    <property type="entry name" value="TPR-like_helical_dom_sf"/>
</dbReference>
<evidence type="ECO:0000313" key="6">
    <source>
        <dbReference type="Proteomes" id="UP001431449"/>
    </source>
</evidence>
<proteinExistence type="predicted"/>
<dbReference type="PANTHER" id="PTHR24422">
    <property type="entry name" value="CHEMOTAXIS PROTEIN METHYLTRANSFERASE"/>
    <property type="match status" value="1"/>
</dbReference>
<evidence type="ECO:0000256" key="2">
    <source>
        <dbReference type="ARBA" id="ARBA00022679"/>
    </source>
</evidence>
<dbReference type="Pfam" id="PF01739">
    <property type="entry name" value="CheR"/>
    <property type="match status" value="1"/>
</dbReference>
<dbReference type="Gene3D" id="1.25.40.10">
    <property type="entry name" value="Tetratricopeptide repeat domain"/>
    <property type="match status" value="1"/>
</dbReference>
<sequence length="488" mass="54347">MQHGLRQLVDEVAAQLGFHGDAGDRERLGSAIEARMRSLGLGAQSDYLAILRGPGGTQELRALADALIIGETYFFRGRDHLDVLRRAWLAGPPDRRWRILSAGCSSGEEPYSIAMLADQLGLAGRIAIDAVDVSREALARAEAGEYSPWSLRDTPPEVRRRYFSEHGRRFRIDQRIRGQVRFAECNLLDRAHPLWQRAGYDAVFCRNVLIYFRPDVVESVVGRLAGLVEDGGFLFLGHSEALHTRCPEIELECEDETVFYRKHAGAAGQRSGEDWLALIDGIHRELDEGMARPRLETLPASSLVASPQAPGLSAPRTDVPGRPAPIDPVQVGRLLREERFREALGLLDAAPDDDLPSQVLRAELMFVNGDLEGAHAHCHALLARHFLEAELHQLAAMLCEQRGEPSRAVEHARRASYLDPHFAPPHVLLGRLSLRQGQPRAARTEFEAAIKRLPNEREHRLRLLSGGFGRDALLRYCESQIRACGDSR</sequence>
<evidence type="ECO:0000256" key="1">
    <source>
        <dbReference type="ARBA" id="ARBA00022603"/>
    </source>
</evidence>
<evidence type="ECO:0000313" key="5">
    <source>
        <dbReference type="EMBL" id="MCK7593363.1"/>
    </source>
</evidence>
<feature type="domain" description="CheR-type methyltransferase" evidence="4">
    <location>
        <begin position="1"/>
        <end position="264"/>
    </location>
</feature>
<dbReference type="PANTHER" id="PTHR24422:SF19">
    <property type="entry name" value="CHEMOTAXIS PROTEIN METHYLTRANSFERASE"/>
    <property type="match status" value="1"/>
</dbReference>
<dbReference type="SUPFAM" id="SSF53335">
    <property type="entry name" value="S-adenosyl-L-methionine-dependent methyltransferases"/>
    <property type="match status" value="1"/>
</dbReference>
<comment type="caution">
    <text evidence="5">The sequence shown here is derived from an EMBL/GenBank/DDBJ whole genome shotgun (WGS) entry which is preliminary data.</text>
</comment>
<dbReference type="SMART" id="SM00138">
    <property type="entry name" value="MeTrc"/>
    <property type="match status" value="1"/>
</dbReference>
<keyword evidence="3" id="KW-0949">S-adenosyl-L-methionine</keyword>
<dbReference type="EMBL" id="JALNMH010000004">
    <property type="protein sequence ID" value="MCK7593363.1"/>
    <property type="molecule type" value="Genomic_DNA"/>
</dbReference>
<keyword evidence="1" id="KW-0489">Methyltransferase</keyword>
<dbReference type="PROSITE" id="PS50123">
    <property type="entry name" value="CHER"/>
    <property type="match status" value="1"/>
</dbReference>